<dbReference type="SUPFAM" id="SSF57701">
    <property type="entry name" value="Zn2/Cys6 DNA-binding domain"/>
    <property type="match status" value="1"/>
</dbReference>
<feature type="domain" description="Zn(2)-C6 fungal-type" evidence="7">
    <location>
        <begin position="17"/>
        <end position="45"/>
    </location>
</feature>
<keyword evidence="9" id="KW-1185">Reference proteome</keyword>
<keyword evidence="5" id="KW-0804">Transcription</keyword>
<dbReference type="InterPro" id="IPR052360">
    <property type="entry name" value="Transcr_Regulatory_Proteins"/>
</dbReference>
<evidence type="ECO:0000259" key="7">
    <source>
        <dbReference type="PROSITE" id="PS50048"/>
    </source>
</evidence>
<comment type="caution">
    <text evidence="8">The sequence shown here is derived from an EMBL/GenBank/DDBJ whole genome shotgun (WGS) entry which is preliminary data.</text>
</comment>
<name>A0AA39XBS7_9PEZI</name>
<dbReference type="GO" id="GO:0008270">
    <property type="term" value="F:zinc ion binding"/>
    <property type="evidence" value="ECO:0007669"/>
    <property type="project" value="InterPro"/>
</dbReference>
<keyword evidence="2" id="KW-0862">Zinc</keyword>
<accession>A0AA39XBS7</accession>
<dbReference type="CDD" id="cd00067">
    <property type="entry name" value="GAL4"/>
    <property type="match status" value="1"/>
</dbReference>
<proteinExistence type="predicted"/>
<organism evidence="8 9">
    <name type="scientific">Bombardia bombarda</name>
    <dbReference type="NCBI Taxonomy" id="252184"/>
    <lineage>
        <taxon>Eukaryota</taxon>
        <taxon>Fungi</taxon>
        <taxon>Dikarya</taxon>
        <taxon>Ascomycota</taxon>
        <taxon>Pezizomycotina</taxon>
        <taxon>Sordariomycetes</taxon>
        <taxon>Sordariomycetidae</taxon>
        <taxon>Sordariales</taxon>
        <taxon>Lasiosphaeriaceae</taxon>
        <taxon>Bombardia</taxon>
    </lineage>
</organism>
<evidence type="ECO:0000313" key="9">
    <source>
        <dbReference type="Proteomes" id="UP001174934"/>
    </source>
</evidence>
<keyword evidence="3" id="KW-0805">Transcription regulation</keyword>
<evidence type="ECO:0000256" key="1">
    <source>
        <dbReference type="ARBA" id="ARBA00022723"/>
    </source>
</evidence>
<gene>
    <name evidence="8" type="ORF">B0T17DRAFT_616591</name>
</gene>
<dbReference type="InterPro" id="IPR001138">
    <property type="entry name" value="Zn2Cys6_DnaBD"/>
</dbReference>
<evidence type="ECO:0000313" key="8">
    <source>
        <dbReference type="EMBL" id="KAK0631014.1"/>
    </source>
</evidence>
<evidence type="ECO:0000256" key="4">
    <source>
        <dbReference type="ARBA" id="ARBA00023125"/>
    </source>
</evidence>
<dbReference type="PANTHER" id="PTHR36206">
    <property type="entry name" value="ASPERCRYPTIN BIOSYNTHESIS CLUSTER-SPECIFIC TRANSCRIPTION REGULATOR ATNN-RELATED"/>
    <property type="match status" value="1"/>
</dbReference>
<dbReference type="EMBL" id="JAULSR010000002">
    <property type="protein sequence ID" value="KAK0631014.1"/>
    <property type="molecule type" value="Genomic_DNA"/>
</dbReference>
<keyword evidence="4" id="KW-0238">DNA-binding</keyword>
<evidence type="ECO:0000256" key="5">
    <source>
        <dbReference type="ARBA" id="ARBA00023163"/>
    </source>
</evidence>
<dbReference type="Proteomes" id="UP001174934">
    <property type="component" value="Unassembled WGS sequence"/>
</dbReference>
<dbReference type="GO" id="GO:0003677">
    <property type="term" value="F:DNA binding"/>
    <property type="evidence" value="ECO:0007669"/>
    <property type="project" value="UniProtKB-KW"/>
</dbReference>
<dbReference type="PROSITE" id="PS00463">
    <property type="entry name" value="ZN2_CY6_FUNGAL_1"/>
    <property type="match status" value="1"/>
</dbReference>
<dbReference type="InterPro" id="IPR036864">
    <property type="entry name" value="Zn2-C6_fun-type_DNA-bd_sf"/>
</dbReference>
<dbReference type="SMART" id="SM00066">
    <property type="entry name" value="GAL4"/>
    <property type="match status" value="1"/>
</dbReference>
<keyword evidence="1" id="KW-0479">Metal-binding</keyword>
<protein>
    <recommendedName>
        <fullName evidence="7">Zn(2)-C6 fungal-type domain-containing protein</fullName>
    </recommendedName>
</protein>
<keyword evidence="6" id="KW-0539">Nucleus</keyword>
<dbReference type="Gene3D" id="4.10.240.10">
    <property type="entry name" value="Zn(2)-C6 fungal-type DNA-binding domain"/>
    <property type="match status" value="1"/>
</dbReference>
<sequence length="613" mass="69369">MERKVDRQRGKPRVKSGCGTCKIRKVKCDESRPACQRCITTGRVCEGYGIWGGGGNRYGPDRHPFNKTARNPSRQGIANVQACSAISVVPRAPASTSVLVSGEKEISCFEWFVNRTAPKLPGTFSSRFWNTLIIPASLNEPAISHAVLALSSVHKRGIAIPDSQRNDPGVDAAPGEQEEFILQHFAKAISSLALHSSSKDRASFRIALITCIVFVCLDYLRGELQTALLHLRHGLRILGQMQILSCNTNEDGSRVLCLKQSRDLTDEWIVEAFSRLNLQVQLFRHPFHHHHPYPVILQVVALPDLETIVAFTSIKEAWEHMTHILNRVMSLTHQARERERMTPSPHREESIDNLLQHQQTTRRSLSRWSHLFDAFQGNSSAEERVPSFSQEELETVHLSLRVHHTMASIMAETCLQPGDESVFDSHTSLFLLLLKQSARMSTLAELRNQPVVGGIFLGKPFNMSGSVVDLGWIAPLYYTAIKCRVHRIRLQAIRFLESQPHREGIWDARITSCIARKIMRIEEQGLYEGDGIQDDFSLGDAPQAQDLGFKVVPEYHRVSDVQVVMSGAPMDKVLLSWKRKHHDNRYRLFSQEYDLQSQRWTELCPPGPEDVYL</sequence>
<dbReference type="GO" id="GO:0000981">
    <property type="term" value="F:DNA-binding transcription factor activity, RNA polymerase II-specific"/>
    <property type="evidence" value="ECO:0007669"/>
    <property type="project" value="InterPro"/>
</dbReference>
<dbReference type="PROSITE" id="PS50048">
    <property type="entry name" value="ZN2_CY6_FUNGAL_2"/>
    <property type="match status" value="1"/>
</dbReference>
<evidence type="ECO:0000256" key="3">
    <source>
        <dbReference type="ARBA" id="ARBA00023015"/>
    </source>
</evidence>
<dbReference type="PANTHER" id="PTHR36206:SF16">
    <property type="entry name" value="TRANSCRIPTION FACTOR DOMAIN-CONTAINING PROTEIN-RELATED"/>
    <property type="match status" value="1"/>
</dbReference>
<evidence type="ECO:0000256" key="6">
    <source>
        <dbReference type="ARBA" id="ARBA00023242"/>
    </source>
</evidence>
<dbReference type="AlphaFoldDB" id="A0AA39XBS7"/>
<reference evidence="8" key="1">
    <citation type="submission" date="2023-06" db="EMBL/GenBank/DDBJ databases">
        <title>Genome-scale phylogeny and comparative genomics of the fungal order Sordariales.</title>
        <authorList>
            <consortium name="Lawrence Berkeley National Laboratory"/>
            <person name="Hensen N."/>
            <person name="Bonometti L."/>
            <person name="Westerberg I."/>
            <person name="Brannstrom I.O."/>
            <person name="Guillou S."/>
            <person name="Cros-Aarteil S."/>
            <person name="Calhoun S."/>
            <person name="Haridas S."/>
            <person name="Kuo A."/>
            <person name="Mondo S."/>
            <person name="Pangilinan J."/>
            <person name="Riley R."/>
            <person name="LaButti K."/>
            <person name="Andreopoulos B."/>
            <person name="Lipzen A."/>
            <person name="Chen C."/>
            <person name="Yanf M."/>
            <person name="Daum C."/>
            <person name="Ng V."/>
            <person name="Clum A."/>
            <person name="Steindorff A."/>
            <person name="Ohm R."/>
            <person name="Martin F."/>
            <person name="Silar P."/>
            <person name="Natvig D."/>
            <person name="Lalanne C."/>
            <person name="Gautier V."/>
            <person name="Ament-velasquez S.L."/>
            <person name="Kruys A."/>
            <person name="Hutchinson M.I."/>
            <person name="Powell A.J."/>
            <person name="Barry K."/>
            <person name="Miller A.N."/>
            <person name="Grigoriev I.V."/>
            <person name="Debuchy R."/>
            <person name="Gladieux P."/>
            <person name="Thoren M.H."/>
            <person name="Johannesson H."/>
        </authorList>
    </citation>
    <scope>NUCLEOTIDE SEQUENCE</scope>
    <source>
        <strain evidence="8">SMH3391-2</strain>
    </source>
</reference>
<evidence type="ECO:0000256" key="2">
    <source>
        <dbReference type="ARBA" id="ARBA00022833"/>
    </source>
</evidence>
<dbReference type="Pfam" id="PF00172">
    <property type="entry name" value="Zn_clus"/>
    <property type="match status" value="1"/>
</dbReference>